<reference evidence="1 2" key="1">
    <citation type="submission" date="2021-03" db="EMBL/GenBank/DDBJ databases">
        <authorList>
            <person name="Kim M.K."/>
        </authorList>
    </citation>
    <scope>NUCLEOTIDE SEQUENCE [LARGE SCALE GENOMIC DNA]</scope>
    <source>
        <strain evidence="1 2">BT507</strain>
    </source>
</reference>
<organism evidence="1 2">
    <name type="scientific">Hymenobacter defluvii</name>
    <dbReference type="NCBI Taxonomy" id="2054411"/>
    <lineage>
        <taxon>Bacteria</taxon>
        <taxon>Pseudomonadati</taxon>
        <taxon>Bacteroidota</taxon>
        <taxon>Cytophagia</taxon>
        <taxon>Cytophagales</taxon>
        <taxon>Hymenobacteraceae</taxon>
        <taxon>Hymenobacter</taxon>
    </lineage>
</organism>
<gene>
    <name evidence="1" type="ORF">J4D97_15440</name>
</gene>
<accession>A0ABS3TFU0</accession>
<evidence type="ECO:0000313" key="1">
    <source>
        <dbReference type="EMBL" id="MBO3272053.1"/>
    </source>
</evidence>
<keyword evidence="2" id="KW-1185">Reference proteome</keyword>
<evidence type="ECO:0000313" key="2">
    <source>
        <dbReference type="Proteomes" id="UP000670527"/>
    </source>
</evidence>
<name>A0ABS3TFU0_9BACT</name>
<sequence length="97" mass="10820">MDSPKLLIELTLVPAGRHIAFSKEMLEKVHVYRRVVAEGDGWQQVATNARSPFIDTEALPAGTTLEYHVQHFPQQDAFVGHSNIVRTTLNLPPTNSN</sequence>
<comment type="caution">
    <text evidence="1">The sequence shown here is derived from an EMBL/GenBank/DDBJ whole genome shotgun (WGS) entry which is preliminary data.</text>
</comment>
<protein>
    <submittedName>
        <fullName evidence="1">Uncharacterized protein</fullName>
    </submittedName>
</protein>
<dbReference type="Proteomes" id="UP000670527">
    <property type="component" value="Unassembled WGS sequence"/>
</dbReference>
<dbReference type="EMBL" id="JAGETX010000009">
    <property type="protein sequence ID" value="MBO3272053.1"/>
    <property type="molecule type" value="Genomic_DNA"/>
</dbReference>
<proteinExistence type="predicted"/>
<dbReference type="RefSeq" id="WP_208308330.1">
    <property type="nucleotide sequence ID" value="NZ_JAGETX010000009.1"/>
</dbReference>